<evidence type="ECO:0000256" key="2">
    <source>
        <dbReference type="ARBA" id="ARBA00022803"/>
    </source>
</evidence>
<dbReference type="SUPFAM" id="SSF48452">
    <property type="entry name" value="TPR-like"/>
    <property type="match status" value="1"/>
</dbReference>
<dbReference type="PANTHER" id="PTHR44943">
    <property type="entry name" value="CELLULOSE SYNTHASE OPERON PROTEIN C"/>
    <property type="match status" value="1"/>
</dbReference>
<proteinExistence type="predicted"/>
<feature type="domain" description="Methyltransferase type 11" evidence="4">
    <location>
        <begin position="271"/>
        <end position="363"/>
    </location>
</feature>
<evidence type="ECO:0000259" key="4">
    <source>
        <dbReference type="Pfam" id="PF08241"/>
    </source>
</evidence>
<dbReference type="SMART" id="SM00028">
    <property type="entry name" value="TPR"/>
    <property type="match status" value="5"/>
</dbReference>
<dbReference type="AlphaFoldDB" id="A0A5C5Z671"/>
<dbReference type="SUPFAM" id="SSF53335">
    <property type="entry name" value="S-adenosyl-L-methionine-dependent methyltransferases"/>
    <property type="match status" value="1"/>
</dbReference>
<evidence type="ECO:0000313" key="5">
    <source>
        <dbReference type="EMBL" id="TWT82321.1"/>
    </source>
</evidence>
<dbReference type="InterPro" id="IPR051685">
    <property type="entry name" value="Ycf3/AcsC/BcsC/TPR_MFPF"/>
</dbReference>
<reference evidence="5 6" key="1">
    <citation type="submission" date="2019-02" db="EMBL/GenBank/DDBJ databases">
        <title>Deep-cultivation of Planctomycetes and their phenomic and genomic characterization uncovers novel biology.</title>
        <authorList>
            <person name="Wiegand S."/>
            <person name="Jogler M."/>
            <person name="Boedeker C."/>
            <person name="Pinto D."/>
            <person name="Vollmers J."/>
            <person name="Rivas-Marin E."/>
            <person name="Kohn T."/>
            <person name="Peeters S.H."/>
            <person name="Heuer A."/>
            <person name="Rast P."/>
            <person name="Oberbeckmann S."/>
            <person name="Bunk B."/>
            <person name="Jeske O."/>
            <person name="Meyerdierks A."/>
            <person name="Storesund J.E."/>
            <person name="Kallscheuer N."/>
            <person name="Luecker S."/>
            <person name="Lage O.M."/>
            <person name="Pohl T."/>
            <person name="Merkel B.J."/>
            <person name="Hornburger P."/>
            <person name="Mueller R.-W."/>
            <person name="Bruemmer F."/>
            <person name="Labrenz M."/>
            <person name="Spormann A.M."/>
            <person name="Op Den Camp H."/>
            <person name="Overmann J."/>
            <person name="Amann R."/>
            <person name="Jetten M.S.M."/>
            <person name="Mascher T."/>
            <person name="Medema M.H."/>
            <person name="Devos D.P."/>
            <person name="Kaster A.-K."/>
            <person name="Ovreas L."/>
            <person name="Rohde M."/>
            <person name="Galperin M.Y."/>
            <person name="Jogler C."/>
        </authorList>
    </citation>
    <scope>NUCLEOTIDE SEQUENCE [LARGE SCALE GENOMIC DNA]</scope>
    <source>
        <strain evidence="5 6">CA13</strain>
    </source>
</reference>
<dbReference type="PROSITE" id="PS50005">
    <property type="entry name" value="TPR"/>
    <property type="match status" value="4"/>
</dbReference>
<dbReference type="CDD" id="cd02440">
    <property type="entry name" value="AdoMet_MTases"/>
    <property type="match status" value="1"/>
</dbReference>
<keyword evidence="6" id="KW-1185">Reference proteome</keyword>
<evidence type="ECO:0000256" key="1">
    <source>
        <dbReference type="ARBA" id="ARBA00022737"/>
    </source>
</evidence>
<feature type="repeat" description="TPR" evidence="3">
    <location>
        <begin position="34"/>
        <end position="67"/>
    </location>
</feature>
<organism evidence="5 6">
    <name type="scientific">Novipirellula herctigrandis</name>
    <dbReference type="NCBI Taxonomy" id="2527986"/>
    <lineage>
        <taxon>Bacteria</taxon>
        <taxon>Pseudomonadati</taxon>
        <taxon>Planctomycetota</taxon>
        <taxon>Planctomycetia</taxon>
        <taxon>Pirellulales</taxon>
        <taxon>Pirellulaceae</taxon>
        <taxon>Novipirellula</taxon>
    </lineage>
</organism>
<dbReference type="InterPro" id="IPR011990">
    <property type="entry name" value="TPR-like_helical_dom_sf"/>
</dbReference>
<dbReference type="GO" id="GO:0008757">
    <property type="term" value="F:S-adenosylmethionine-dependent methyltransferase activity"/>
    <property type="evidence" value="ECO:0007669"/>
    <property type="project" value="InterPro"/>
</dbReference>
<dbReference type="RefSeq" id="WP_146398749.1">
    <property type="nucleotide sequence ID" value="NZ_SJPJ01000001.1"/>
</dbReference>
<keyword evidence="2 3" id="KW-0802">TPR repeat</keyword>
<dbReference type="InterPro" id="IPR013216">
    <property type="entry name" value="Methyltransf_11"/>
</dbReference>
<dbReference type="OrthoDB" id="233050at2"/>
<dbReference type="Pfam" id="PF13432">
    <property type="entry name" value="TPR_16"/>
    <property type="match status" value="1"/>
</dbReference>
<evidence type="ECO:0000313" key="6">
    <source>
        <dbReference type="Proteomes" id="UP000315010"/>
    </source>
</evidence>
<feature type="repeat" description="TPR" evidence="3">
    <location>
        <begin position="102"/>
        <end position="135"/>
    </location>
</feature>
<dbReference type="InterPro" id="IPR029063">
    <property type="entry name" value="SAM-dependent_MTases_sf"/>
</dbReference>
<sequence>MNIRELTLESLKANDLVAARAHCDEWLRIDPKSGQAWHLLGVCHAQGGELADAIRCFSNATENDPTSSLYPYNLAVAQKLTGDLEKAIAAFRLAIDRRGDFFESRINLGVSLEEAGRKEEAIECFRAAVDQFPDSADANFNLANMLSEAGRIDEAACHYRQAIELDPNHSAAHENLGRAFLDAERFDEAKEVWTQWLSEDPSNATAKHMLASISGEAPPPRCDDQCIREAFDERFAENFDRKLARLDYQSPQLIADVLEKIELPNRKVDVLDCGCGTGLCGPLLRPLASKLVGVDLSKAMLDQAFKRQLYDQLHECEITQFMSTHPCSFDVVISADTLCYFGELDEVLRSASQCLKPGGVMIFTLESLKPSTLKPSTRQSTASADLYQLCPHGRYTHSREYVAAAVQGAGLERMKISKVVQRFEIGRPVEGWLVSARQGSGK</sequence>
<dbReference type="Pfam" id="PF13181">
    <property type="entry name" value="TPR_8"/>
    <property type="match status" value="1"/>
</dbReference>
<dbReference type="PANTHER" id="PTHR44943:SF8">
    <property type="entry name" value="TPR REPEAT-CONTAINING PROTEIN MJ0263"/>
    <property type="match status" value="1"/>
</dbReference>
<dbReference type="EMBL" id="SJPJ01000001">
    <property type="protein sequence ID" value="TWT82321.1"/>
    <property type="molecule type" value="Genomic_DNA"/>
</dbReference>
<name>A0A5C5Z671_9BACT</name>
<dbReference type="InterPro" id="IPR019734">
    <property type="entry name" value="TPR_rpt"/>
</dbReference>
<dbReference type="Proteomes" id="UP000315010">
    <property type="component" value="Unassembled WGS sequence"/>
</dbReference>
<dbReference type="Pfam" id="PF08241">
    <property type="entry name" value="Methyltransf_11"/>
    <property type="match status" value="1"/>
</dbReference>
<dbReference type="Gene3D" id="1.25.40.10">
    <property type="entry name" value="Tetratricopeptide repeat domain"/>
    <property type="match status" value="1"/>
</dbReference>
<comment type="caution">
    <text evidence="5">The sequence shown here is derived from an EMBL/GenBank/DDBJ whole genome shotgun (WGS) entry which is preliminary data.</text>
</comment>
<dbReference type="Gene3D" id="3.40.50.150">
    <property type="entry name" value="Vaccinia Virus protein VP39"/>
    <property type="match status" value="1"/>
</dbReference>
<protein>
    <submittedName>
        <fullName evidence="5">TPR repeat-containing protein YrrB</fullName>
    </submittedName>
</protein>
<evidence type="ECO:0000256" key="3">
    <source>
        <dbReference type="PROSITE-ProRule" id="PRU00339"/>
    </source>
</evidence>
<gene>
    <name evidence="5" type="primary">yrrB</name>
    <name evidence="5" type="ORF">CA13_37830</name>
</gene>
<feature type="repeat" description="TPR" evidence="3">
    <location>
        <begin position="136"/>
        <end position="169"/>
    </location>
</feature>
<dbReference type="Pfam" id="PF14559">
    <property type="entry name" value="TPR_19"/>
    <property type="match status" value="1"/>
</dbReference>
<accession>A0A5C5Z671</accession>
<keyword evidence="1" id="KW-0677">Repeat</keyword>
<dbReference type="PROSITE" id="PS50293">
    <property type="entry name" value="TPR_REGION"/>
    <property type="match status" value="1"/>
</dbReference>
<feature type="repeat" description="TPR" evidence="3">
    <location>
        <begin position="170"/>
        <end position="203"/>
    </location>
</feature>